<keyword evidence="2" id="KW-1185">Reference proteome</keyword>
<organism evidence="1 2">
    <name type="scientific">Oryza sativa subsp. indica</name>
    <name type="common">Rice</name>
    <dbReference type="NCBI Taxonomy" id="39946"/>
    <lineage>
        <taxon>Eukaryota</taxon>
        <taxon>Viridiplantae</taxon>
        <taxon>Streptophyta</taxon>
        <taxon>Embryophyta</taxon>
        <taxon>Tracheophyta</taxon>
        <taxon>Spermatophyta</taxon>
        <taxon>Magnoliopsida</taxon>
        <taxon>Liliopsida</taxon>
        <taxon>Poales</taxon>
        <taxon>Poaceae</taxon>
        <taxon>BOP clade</taxon>
        <taxon>Oryzoideae</taxon>
        <taxon>Oryzeae</taxon>
        <taxon>Oryzinae</taxon>
        <taxon>Oryza</taxon>
        <taxon>Oryza sativa</taxon>
    </lineage>
</organism>
<name>B8AXW0_ORYSI</name>
<accession>B8AXW0</accession>
<proteinExistence type="predicted"/>
<dbReference type="AlphaFoldDB" id="B8AXW0"/>
<dbReference type="HOGENOM" id="CLU_2053555_0_0_1"/>
<protein>
    <submittedName>
        <fullName evidence="1">Uncharacterized protein</fullName>
    </submittedName>
</protein>
<dbReference type="Gramene" id="BGIOSGA018847-TA">
    <property type="protein sequence ID" value="BGIOSGA018847-PA"/>
    <property type="gene ID" value="BGIOSGA018847"/>
</dbReference>
<dbReference type="EMBL" id="CM000130">
    <property type="protein sequence ID" value="EEC78492.1"/>
    <property type="molecule type" value="Genomic_DNA"/>
</dbReference>
<sequence>MTLLLHSKEVSLAIDDGIAEIEGGGGQGSGFGRSCRRVGREEGADGGGGAADRAKLQRLEFALVTRLRRRDERICRGGSGGKVDLVGKLPLEHMDLAMLLLEHEQYPTLSKKRDIYDFLC</sequence>
<dbReference type="Proteomes" id="UP000007015">
    <property type="component" value="Chromosome 5"/>
</dbReference>
<gene>
    <name evidence="1" type="ORF">OsI_18396</name>
</gene>
<evidence type="ECO:0000313" key="1">
    <source>
        <dbReference type="EMBL" id="EEC78492.1"/>
    </source>
</evidence>
<reference evidence="1 2" key="1">
    <citation type="journal article" date="2005" name="PLoS Biol.">
        <title>The genomes of Oryza sativa: a history of duplications.</title>
        <authorList>
            <person name="Yu J."/>
            <person name="Wang J."/>
            <person name="Lin W."/>
            <person name="Li S."/>
            <person name="Li H."/>
            <person name="Zhou J."/>
            <person name="Ni P."/>
            <person name="Dong W."/>
            <person name="Hu S."/>
            <person name="Zeng C."/>
            <person name="Zhang J."/>
            <person name="Zhang Y."/>
            <person name="Li R."/>
            <person name="Xu Z."/>
            <person name="Li S."/>
            <person name="Li X."/>
            <person name="Zheng H."/>
            <person name="Cong L."/>
            <person name="Lin L."/>
            <person name="Yin J."/>
            <person name="Geng J."/>
            <person name="Li G."/>
            <person name="Shi J."/>
            <person name="Liu J."/>
            <person name="Lv H."/>
            <person name="Li J."/>
            <person name="Wang J."/>
            <person name="Deng Y."/>
            <person name="Ran L."/>
            <person name="Shi X."/>
            <person name="Wang X."/>
            <person name="Wu Q."/>
            <person name="Li C."/>
            <person name="Ren X."/>
            <person name="Wang J."/>
            <person name="Wang X."/>
            <person name="Li D."/>
            <person name="Liu D."/>
            <person name="Zhang X."/>
            <person name="Ji Z."/>
            <person name="Zhao W."/>
            <person name="Sun Y."/>
            <person name="Zhang Z."/>
            <person name="Bao J."/>
            <person name="Han Y."/>
            <person name="Dong L."/>
            <person name="Ji J."/>
            <person name="Chen P."/>
            <person name="Wu S."/>
            <person name="Liu J."/>
            <person name="Xiao Y."/>
            <person name="Bu D."/>
            <person name="Tan J."/>
            <person name="Yang L."/>
            <person name="Ye C."/>
            <person name="Zhang J."/>
            <person name="Xu J."/>
            <person name="Zhou Y."/>
            <person name="Yu Y."/>
            <person name="Zhang B."/>
            <person name="Zhuang S."/>
            <person name="Wei H."/>
            <person name="Liu B."/>
            <person name="Lei M."/>
            <person name="Yu H."/>
            <person name="Li Y."/>
            <person name="Xu H."/>
            <person name="Wei S."/>
            <person name="He X."/>
            <person name="Fang L."/>
            <person name="Zhang Z."/>
            <person name="Zhang Y."/>
            <person name="Huang X."/>
            <person name="Su Z."/>
            <person name="Tong W."/>
            <person name="Li J."/>
            <person name="Tong Z."/>
            <person name="Li S."/>
            <person name="Ye J."/>
            <person name="Wang L."/>
            <person name="Fang L."/>
            <person name="Lei T."/>
            <person name="Chen C."/>
            <person name="Chen H."/>
            <person name="Xu Z."/>
            <person name="Li H."/>
            <person name="Huang H."/>
            <person name="Zhang F."/>
            <person name="Xu H."/>
            <person name="Li N."/>
            <person name="Zhao C."/>
            <person name="Li S."/>
            <person name="Dong L."/>
            <person name="Huang Y."/>
            <person name="Li L."/>
            <person name="Xi Y."/>
            <person name="Qi Q."/>
            <person name="Li W."/>
            <person name="Zhang B."/>
            <person name="Hu W."/>
            <person name="Zhang Y."/>
            <person name="Tian X."/>
            <person name="Jiao Y."/>
            <person name="Liang X."/>
            <person name="Jin J."/>
            <person name="Gao L."/>
            <person name="Zheng W."/>
            <person name="Hao B."/>
            <person name="Liu S."/>
            <person name="Wang W."/>
            <person name="Yuan L."/>
            <person name="Cao M."/>
            <person name="McDermott J."/>
            <person name="Samudrala R."/>
            <person name="Wang J."/>
            <person name="Wong G.K."/>
            <person name="Yang H."/>
        </authorList>
    </citation>
    <scope>NUCLEOTIDE SEQUENCE [LARGE SCALE GENOMIC DNA]</scope>
    <source>
        <strain evidence="2">cv. 93-11</strain>
    </source>
</reference>
<evidence type="ECO:0000313" key="2">
    <source>
        <dbReference type="Proteomes" id="UP000007015"/>
    </source>
</evidence>